<evidence type="ECO:0000256" key="3">
    <source>
        <dbReference type="SAM" id="Phobius"/>
    </source>
</evidence>
<organism evidence="4 5">
    <name type="scientific">Mycobacterium spongiae</name>
    <dbReference type="NCBI Taxonomy" id="886343"/>
    <lineage>
        <taxon>Bacteria</taxon>
        <taxon>Bacillati</taxon>
        <taxon>Actinomycetota</taxon>
        <taxon>Actinomycetes</taxon>
        <taxon>Mycobacteriales</taxon>
        <taxon>Mycobacteriaceae</taxon>
        <taxon>Mycobacterium</taxon>
    </lineage>
</organism>
<dbReference type="KEGG" id="mspg:F6B93_18980"/>
<keyword evidence="3" id="KW-1133">Transmembrane helix</keyword>
<dbReference type="PANTHER" id="PTHR37042:SF4">
    <property type="entry name" value="OUTER MEMBRANE PROTEIN RV1973"/>
    <property type="match status" value="1"/>
</dbReference>
<gene>
    <name evidence="4" type="ORF">F6B93_18980</name>
</gene>
<accession>A0A975K234</accession>
<sequence length="160" mass="17432">MVAWRPIALTALVVGSLGLVSCMYLFRYSPDRQVADVAAQQAIQAASDGATALLSYSPESLDRDFANARSHLTGGILEYYTKLTEQTVAPTATRQHIVMNTKVIRAAVSELHRNSAVVLVFLSQTTMSKDKPDPTTTSSSVLVTLTKVKGSWLITKFDRL</sequence>
<comment type="subcellular location">
    <subcellularLocation>
        <location evidence="1">Membrane</location>
    </subcellularLocation>
</comment>
<keyword evidence="3" id="KW-0812">Transmembrane</keyword>
<proteinExistence type="predicted"/>
<dbReference type="PROSITE" id="PS51257">
    <property type="entry name" value="PROKAR_LIPOPROTEIN"/>
    <property type="match status" value="1"/>
</dbReference>
<keyword evidence="5" id="KW-1185">Reference proteome</keyword>
<name>A0A975K234_9MYCO</name>
<dbReference type="GO" id="GO:0016020">
    <property type="term" value="C:membrane"/>
    <property type="evidence" value="ECO:0007669"/>
    <property type="project" value="UniProtKB-SubCell"/>
</dbReference>
<reference evidence="4" key="1">
    <citation type="submission" date="2019-12" db="EMBL/GenBank/DDBJ databases">
        <title>Mycobacterium spongiae sp. nov.</title>
        <authorList>
            <person name="Stinear T."/>
        </authorList>
    </citation>
    <scope>NUCLEOTIDE SEQUENCE</scope>
    <source>
        <strain evidence="4">FSD4b-SM</strain>
    </source>
</reference>
<keyword evidence="2 3" id="KW-0472">Membrane</keyword>
<evidence type="ECO:0000313" key="5">
    <source>
        <dbReference type="Proteomes" id="UP000682202"/>
    </source>
</evidence>
<evidence type="ECO:0000256" key="1">
    <source>
        <dbReference type="ARBA" id="ARBA00004370"/>
    </source>
</evidence>
<dbReference type="Proteomes" id="UP000682202">
    <property type="component" value="Chromosome"/>
</dbReference>
<dbReference type="EMBL" id="CP046600">
    <property type="protein sequence ID" value="QUR69939.1"/>
    <property type="molecule type" value="Genomic_DNA"/>
</dbReference>
<evidence type="ECO:0000313" key="4">
    <source>
        <dbReference type="EMBL" id="QUR69939.1"/>
    </source>
</evidence>
<dbReference type="PANTHER" id="PTHR37042">
    <property type="entry name" value="OUTER MEMBRANE PROTEIN RV1973"/>
    <property type="match status" value="1"/>
</dbReference>
<protein>
    <submittedName>
        <fullName evidence="4">Twin-arginine translocation pathway signal</fullName>
    </submittedName>
</protein>
<evidence type="ECO:0000256" key="2">
    <source>
        <dbReference type="ARBA" id="ARBA00023136"/>
    </source>
</evidence>
<feature type="transmembrane region" description="Helical" evidence="3">
    <location>
        <begin position="6"/>
        <end position="26"/>
    </location>
</feature>
<dbReference type="AlphaFoldDB" id="A0A975K234"/>